<keyword evidence="9" id="KW-1185">Reference proteome</keyword>
<dbReference type="GO" id="GO:0005634">
    <property type="term" value="C:nucleus"/>
    <property type="evidence" value="ECO:0007669"/>
    <property type="project" value="UniProtKB-SubCell"/>
</dbReference>
<feature type="compositionally biased region" description="Basic residues" evidence="6">
    <location>
        <begin position="148"/>
        <end position="157"/>
    </location>
</feature>
<evidence type="ECO:0000256" key="6">
    <source>
        <dbReference type="SAM" id="MobiDB-lite"/>
    </source>
</evidence>
<feature type="region of interest" description="Disordered" evidence="6">
    <location>
        <begin position="1"/>
        <end position="90"/>
    </location>
</feature>
<name>A0A1Y2IP79_TRAC3</name>
<protein>
    <recommendedName>
        <fullName evidence="7">Zn(2)-C6 fungal-type domain-containing protein</fullName>
    </recommendedName>
</protein>
<dbReference type="Gene3D" id="4.10.240.10">
    <property type="entry name" value="Zn(2)-C6 fungal-type DNA-binding domain"/>
    <property type="match status" value="1"/>
</dbReference>
<accession>A0A1Y2IP79</accession>
<dbReference type="PANTHER" id="PTHR47338">
    <property type="entry name" value="ZN(II)2CYS6 TRANSCRIPTION FACTOR (EUROFUNG)-RELATED"/>
    <property type="match status" value="1"/>
</dbReference>
<feature type="compositionally biased region" description="Polar residues" evidence="6">
    <location>
        <begin position="1"/>
        <end position="15"/>
    </location>
</feature>
<evidence type="ECO:0000313" key="9">
    <source>
        <dbReference type="Proteomes" id="UP000193067"/>
    </source>
</evidence>
<dbReference type="InterPro" id="IPR001138">
    <property type="entry name" value="Zn2Cys6_DnaBD"/>
</dbReference>
<evidence type="ECO:0000256" key="2">
    <source>
        <dbReference type="ARBA" id="ARBA00022723"/>
    </source>
</evidence>
<feature type="region of interest" description="Disordered" evidence="6">
    <location>
        <begin position="126"/>
        <end position="199"/>
    </location>
</feature>
<dbReference type="InterPro" id="IPR050815">
    <property type="entry name" value="TF_fung"/>
</dbReference>
<dbReference type="OrthoDB" id="2123952at2759"/>
<proteinExistence type="predicted"/>
<organism evidence="8 9">
    <name type="scientific">Trametes coccinea (strain BRFM310)</name>
    <name type="common">Pycnoporus coccineus</name>
    <dbReference type="NCBI Taxonomy" id="1353009"/>
    <lineage>
        <taxon>Eukaryota</taxon>
        <taxon>Fungi</taxon>
        <taxon>Dikarya</taxon>
        <taxon>Basidiomycota</taxon>
        <taxon>Agaricomycotina</taxon>
        <taxon>Agaricomycetes</taxon>
        <taxon>Polyporales</taxon>
        <taxon>Polyporaceae</taxon>
        <taxon>Trametes</taxon>
    </lineage>
</organism>
<keyword evidence="2" id="KW-0479">Metal-binding</keyword>
<dbReference type="SUPFAM" id="SSF57701">
    <property type="entry name" value="Zn2/Cys6 DNA-binding domain"/>
    <property type="match status" value="1"/>
</dbReference>
<evidence type="ECO:0000256" key="3">
    <source>
        <dbReference type="ARBA" id="ARBA00023015"/>
    </source>
</evidence>
<dbReference type="SMART" id="SM00066">
    <property type="entry name" value="GAL4"/>
    <property type="match status" value="1"/>
</dbReference>
<evidence type="ECO:0000256" key="4">
    <source>
        <dbReference type="ARBA" id="ARBA00023163"/>
    </source>
</evidence>
<dbReference type="PROSITE" id="PS50048">
    <property type="entry name" value="ZN2_CY6_FUNGAL_2"/>
    <property type="match status" value="1"/>
</dbReference>
<sequence>MAMAFSSGSSPNSTPAFLRPFASEGLSPFHNDHLSRQNTQSPLGASSSSLFGRTMQANSGPRGSSETPNVPGRRIRPKIALDPEQPPTALGKPRARVYVACNQCRTRKTRCDGAKPVCYHCRKRPPENGESCSYEAQPKRRGQDKTPGARRARKMAKTTHAVHGNTASTASETPSDGGSSDTGRSETSQLRAPHETFSDFRPEDLLSEYDPFAVDLNTILNPSATDPNHSLHLWEEQITDIPARPGLQFTRETWWDALLSFYASEGSADPVESLTLTAEQRSTVMRSIVTDVRALFRSSLYWVSFIHIPRFFNSILDPNLRSSLQPSLLLTALALGTLAQSSEAENGAAGRARALKLMDMADSALQASLASGWVDLGLVQASWLMLYFELQSHPSRCDTREQSAMLLLDSLMRLFSLTGLDADVKQHPHSYTSSMVSMFNGYMPVADSNPATFASAILEPPRAATPNTVLNAVLSAANITYGPAPPSQNATLTEPYVPDNTTLGPSTSLCPGECNCVELTISRTWPSVHDIAPSFAGMPMWPTGLSEGEFRKEECRRLVWATVMMTASLNSFISLTGCFEHTKLSIQDPRNYAVMFPGESLAMAGFSVQPNNVWTLYLRAMLLLQCCVRVRGDKSLGDGDRAQYAMKAWLEMEAIEAALDRHTCGLERNLGFQAREMLFSARICVSHDFQRYIPQITTQGSRFFYRDKAEGWLKHRMAAAERVWGQLIDGEHVPAIDFRKPLLIYWFMSHVIKALVLWKADPTLTIALTASKVFVRRAEYIMMFWPTEGQRRDWQELRYRLVQACLEAGIPPPEPNLPAPFPRKTTV</sequence>
<evidence type="ECO:0000256" key="1">
    <source>
        <dbReference type="ARBA" id="ARBA00004123"/>
    </source>
</evidence>
<reference evidence="8 9" key="1">
    <citation type="journal article" date="2015" name="Biotechnol. Biofuels">
        <title>Enhanced degradation of softwood versus hardwood by the white-rot fungus Pycnoporus coccineus.</title>
        <authorList>
            <person name="Couturier M."/>
            <person name="Navarro D."/>
            <person name="Chevret D."/>
            <person name="Henrissat B."/>
            <person name="Piumi F."/>
            <person name="Ruiz-Duenas F.J."/>
            <person name="Martinez A.T."/>
            <person name="Grigoriev I.V."/>
            <person name="Riley R."/>
            <person name="Lipzen A."/>
            <person name="Berrin J.G."/>
            <person name="Master E.R."/>
            <person name="Rosso M.N."/>
        </authorList>
    </citation>
    <scope>NUCLEOTIDE SEQUENCE [LARGE SCALE GENOMIC DNA]</scope>
    <source>
        <strain evidence="8 9">BRFM310</strain>
    </source>
</reference>
<comment type="subcellular location">
    <subcellularLocation>
        <location evidence="1">Nucleus</location>
    </subcellularLocation>
</comment>
<keyword evidence="3" id="KW-0805">Transcription regulation</keyword>
<keyword evidence="5" id="KW-0539">Nucleus</keyword>
<feature type="compositionally biased region" description="Polar residues" evidence="6">
    <location>
        <begin position="36"/>
        <end position="68"/>
    </location>
</feature>
<dbReference type="PANTHER" id="PTHR47338:SF5">
    <property type="entry name" value="ZN(II)2CYS6 TRANSCRIPTION FACTOR (EUROFUNG)"/>
    <property type="match status" value="1"/>
</dbReference>
<feature type="domain" description="Zn(2)-C6 fungal-type" evidence="7">
    <location>
        <begin position="100"/>
        <end position="134"/>
    </location>
</feature>
<evidence type="ECO:0000313" key="8">
    <source>
        <dbReference type="EMBL" id="OSD02483.1"/>
    </source>
</evidence>
<dbReference type="GO" id="GO:0000981">
    <property type="term" value="F:DNA-binding transcription factor activity, RNA polymerase II-specific"/>
    <property type="evidence" value="ECO:0007669"/>
    <property type="project" value="InterPro"/>
</dbReference>
<feature type="compositionally biased region" description="Polar residues" evidence="6">
    <location>
        <begin position="165"/>
        <end position="190"/>
    </location>
</feature>
<dbReference type="Proteomes" id="UP000193067">
    <property type="component" value="Unassembled WGS sequence"/>
</dbReference>
<dbReference type="CDD" id="cd00067">
    <property type="entry name" value="GAL4"/>
    <property type="match status" value="1"/>
</dbReference>
<dbReference type="InterPro" id="IPR036864">
    <property type="entry name" value="Zn2-C6_fun-type_DNA-bd_sf"/>
</dbReference>
<evidence type="ECO:0000259" key="7">
    <source>
        <dbReference type="PROSITE" id="PS50048"/>
    </source>
</evidence>
<dbReference type="AlphaFoldDB" id="A0A1Y2IP79"/>
<keyword evidence="4" id="KW-0804">Transcription</keyword>
<dbReference type="Pfam" id="PF00172">
    <property type="entry name" value="Zn_clus"/>
    <property type="match status" value="1"/>
</dbReference>
<gene>
    <name evidence="8" type="ORF">PYCCODRAFT_1435474</name>
</gene>
<evidence type="ECO:0000256" key="5">
    <source>
        <dbReference type="ARBA" id="ARBA00023242"/>
    </source>
</evidence>
<dbReference type="EMBL" id="KZ084105">
    <property type="protein sequence ID" value="OSD02483.1"/>
    <property type="molecule type" value="Genomic_DNA"/>
</dbReference>
<dbReference type="GO" id="GO:0008270">
    <property type="term" value="F:zinc ion binding"/>
    <property type="evidence" value="ECO:0007669"/>
    <property type="project" value="InterPro"/>
</dbReference>